<dbReference type="InterPro" id="IPR027417">
    <property type="entry name" value="P-loop_NTPase"/>
</dbReference>
<comment type="caution">
    <text evidence="3">The sequence shown here is derived from an EMBL/GenBank/DDBJ whole genome shotgun (WGS) entry which is preliminary data.</text>
</comment>
<name>A0A1J4T9E7_9BACT</name>
<dbReference type="STRING" id="1805146.AUJ27_01290"/>
<dbReference type="Gene3D" id="3.40.50.300">
    <property type="entry name" value="P-loop containing nucleotide triphosphate hydrolases"/>
    <property type="match status" value="1"/>
</dbReference>
<dbReference type="Gene3D" id="3.30.450.90">
    <property type="match status" value="1"/>
</dbReference>
<dbReference type="GO" id="GO:0016887">
    <property type="term" value="F:ATP hydrolysis activity"/>
    <property type="evidence" value="ECO:0007669"/>
    <property type="project" value="InterPro"/>
</dbReference>
<sequence length="346" mass="38601">MEIPSIFLNRILAKTAKDKASTMILTVGSLPAFRVDNHLHIMEDESMLTVEIIEKLIGFILDADEKKLLADEKEVVVVKIFGGDFRFRVNVFYQKGLPALSFHYIPAAPKKLTDLRFPEILNNLIMCRSGLIIIAGSKFSGKTTIAASIIEEVNINKRRHIATIEDPIEYLFVNKRSIIEQRQVGRDVKSVVKGLHHCLEEDVDIVYLGEIRKELAEVLPLIFELASGNSLVVLEINSNSAVRTVEKILNSFDNNQTESARYNLADVLVGITVHKLVNRVGGGIILVSEVLLANAAVKSLIREGKIYQLESVMQTSRREGMISMDKAIEELIEAGEIKPEEAGRVI</sequence>
<gene>
    <name evidence="3" type="ORF">AUJ27_01290</name>
</gene>
<evidence type="ECO:0000256" key="1">
    <source>
        <dbReference type="ARBA" id="ARBA00006611"/>
    </source>
</evidence>
<proteinExistence type="inferred from homology"/>
<organism evidence="3 4">
    <name type="scientific">Candidatus Falkowbacteria bacterium CG1_02_37_44</name>
    <dbReference type="NCBI Taxonomy" id="1805146"/>
    <lineage>
        <taxon>Bacteria</taxon>
        <taxon>Candidatus Falkowiibacteriota</taxon>
    </lineage>
</organism>
<evidence type="ECO:0000313" key="3">
    <source>
        <dbReference type="EMBL" id="OIO08120.1"/>
    </source>
</evidence>
<dbReference type="InterPro" id="IPR050921">
    <property type="entry name" value="T4SS_GSP_E_ATPase"/>
</dbReference>
<evidence type="ECO:0000259" key="2">
    <source>
        <dbReference type="Pfam" id="PF00437"/>
    </source>
</evidence>
<dbReference type="EMBL" id="MNUU01000022">
    <property type="protein sequence ID" value="OIO08120.1"/>
    <property type="molecule type" value="Genomic_DNA"/>
</dbReference>
<accession>A0A1J4T9E7</accession>
<evidence type="ECO:0000313" key="4">
    <source>
        <dbReference type="Proteomes" id="UP000183192"/>
    </source>
</evidence>
<feature type="domain" description="Bacterial type II secretion system protein E" evidence="2">
    <location>
        <begin position="119"/>
        <end position="279"/>
    </location>
</feature>
<dbReference type="SUPFAM" id="SSF52540">
    <property type="entry name" value="P-loop containing nucleoside triphosphate hydrolases"/>
    <property type="match status" value="1"/>
</dbReference>
<comment type="similarity">
    <text evidence="1">Belongs to the GSP E family.</text>
</comment>
<protein>
    <recommendedName>
        <fullName evidence="2">Bacterial type II secretion system protein E domain-containing protein</fullName>
    </recommendedName>
</protein>
<reference evidence="3 4" key="1">
    <citation type="journal article" date="2016" name="Environ. Microbiol.">
        <title>Genomic resolution of a cold subsurface aquifer community provides metabolic insights for novel microbes adapted to high CO concentrations.</title>
        <authorList>
            <person name="Probst A.J."/>
            <person name="Castelle C.J."/>
            <person name="Singh A."/>
            <person name="Brown C.T."/>
            <person name="Anantharaman K."/>
            <person name="Sharon I."/>
            <person name="Hug L.A."/>
            <person name="Burstein D."/>
            <person name="Emerson J.B."/>
            <person name="Thomas B.C."/>
            <person name="Banfield J.F."/>
        </authorList>
    </citation>
    <scope>NUCLEOTIDE SEQUENCE [LARGE SCALE GENOMIC DNA]</scope>
    <source>
        <strain evidence="3">CG1_02_37_44</strain>
    </source>
</reference>
<dbReference type="InterPro" id="IPR001482">
    <property type="entry name" value="T2SS/T4SS_dom"/>
</dbReference>
<dbReference type="AlphaFoldDB" id="A0A1J4T9E7"/>
<dbReference type="PANTHER" id="PTHR30486">
    <property type="entry name" value="TWITCHING MOTILITY PROTEIN PILT"/>
    <property type="match status" value="1"/>
</dbReference>
<dbReference type="Pfam" id="PF00437">
    <property type="entry name" value="T2SSE"/>
    <property type="match status" value="1"/>
</dbReference>
<dbReference type="Proteomes" id="UP000183192">
    <property type="component" value="Unassembled WGS sequence"/>
</dbReference>